<dbReference type="RefSeq" id="WP_345422519.1">
    <property type="nucleotide sequence ID" value="NZ_AP031496.1"/>
</dbReference>
<evidence type="ECO:0000259" key="15">
    <source>
        <dbReference type="Pfam" id="PF07715"/>
    </source>
</evidence>
<gene>
    <name evidence="16" type="ORF">GCM10025791_25130</name>
</gene>
<dbReference type="Proteomes" id="UP001409585">
    <property type="component" value="Unassembled WGS sequence"/>
</dbReference>
<keyword evidence="10 11" id="KW-0998">Cell outer membrane</keyword>
<dbReference type="SUPFAM" id="SSF56935">
    <property type="entry name" value="Porins"/>
    <property type="match status" value="1"/>
</dbReference>
<dbReference type="PANTHER" id="PTHR32552:SF81">
    <property type="entry name" value="TONB-DEPENDENT OUTER MEMBRANE RECEPTOR"/>
    <property type="match status" value="1"/>
</dbReference>
<name>A0AAV3U3R3_9ALTE</name>
<comment type="similarity">
    <text evidence="11 12">Belongs to the TonB-dependent receptor family.</text>
</comment>
<dbReference type="InterPro" id="IPR012910">
    <property type="entry name" value="Plug_dom"/>
</dbReference>
<dbReference type="InterPro" id="IPR039426">
    <property type="entry name" value="TonB-dep_rcpt-like"/>
</dbReference>
<dbReference type="InterPro" id="IPR000531">
    <property type="entry name" value="Beta-barrel_TonB"/>
</dbReference>
<dbReference type="Pfam" id="PF00593">
    <property type="entry name" value="TonB_dep_Rec_b-barrel"/>
    <property type="match status" value="1"/>
</dbReference>
<keyword evidence="13" id="KW-0732">Signal</keyword>
<evidence type="ECO:0000256" key="6">
    <source>
        <dbReference type="ARBA" id="ARBA00023004"/>
    </source>
</evidence>
<evidence type="ECO:0000256" key="4">
    <source>
        <dbReference type="ARBA" id="ARBA00022496"/>
    </source>
</evidence>
<dbReference type="Pfam" id="PF07715">
    <property type="entry name" value="Plug"/>
    <property type="match status" value="1"/>
</dbReference>
<evidence type="ECO:0000256" key="8">
    <source>
        <dbReference type="ARBA" id="ARBA00023077"/>
    </source>
</evidence>
<keyword evidence="5 11" id="KW-0812">Transmembrane</keyword>
<dbReference type="GO" id="GO:0009279">
    <property type="term" value="C:cell outer membrane"/>
    <property type="evidence" value="ECO:0007669"/>
    <property type="project" value="UniProtKB-SubCell"/>
</dbReference>
<dbReference type="Gene3D" id="2.40.170.20">
    <property type="entry name" value="TonB-dependent receptor, beta-barrel domain"/>
    <property type="match status" value="1"/>
</dbReference>
<evidence type="ECO:0000256" key="9">
    <source>
        <dbReference type="ARBA" id="ARBA00023136"/>
    </source>
</evidence>
<dbReference type="EMBL" id="BAABLX010000024">
    <property type="protein sequence ID" value="GAA4944975.1"/>
    <property type="molecule type" value="Genomic_DNA"/>
</dbReference>
<keyword evidence="4" id="KW-0410">Iron transport</keyword>
<evidence type="ECO:0000259" key="14">
    <source>
        <dbReference type="Pfam" id="PF00593"/>
    </source>
</evidence>
<evidence type="ECO:0000256" key="11">
    <source>
        <dbReference type="PROSITE-ProRule" id="PRU01360"/>
    </source>
</evidence>
<dbReference type="PROSITE" id="PS52016">
    <property type="entry name" value="TONB_DEPENDENT_REC_3"/>
    <property type="match status" value="1"/>
</dbReference>
<evidence type="ECO:0000256" key="2">
    <source>
        <dbReference type="ARBA" id="ARBA00022448"/>
    </source>
</evidence>
<feature type="signal peptide" evidence="13">
    <location>
        <begin position="1"/>
        <end position="27"/>
    </location>
</feature>
<keyword evidence="7" id="KW-0406">Ion transport</keyword>
<evidence type="ECO:0000256" key="5">
    <source>
        <dbReference type="ARBA" id="ARBA00022692"/>
    </source>
</evidence>
<proteinExistence type="inferred from homology"/>
<keyword evidence="17" id="KW-1185">Reference proteome</keyword>
<organism evidence="16 17">
    <name type="scientific">Halioxenophilus aromaticivorans</name>
    <dbReference type="NCBI Taxonomy" id="1306992"/>
    <lineage>
        <taxon>Bacteria</taxon>
        <taxon>Pseudomonadati</taxon>
        <taxon>Pseudomonadota</taxon>
        <taxon>Gammaproteobacteria</taxon>
        <taxon>Alteromonadales</taxon>
        <taxon>Alteromonadaceae</taxon>
        <taxon>Halioxenophilus</taxon>
    </lineage>
</organism>
<dbReference type="AlphaFoldDB" id="A0AAV3U3R3"/>
<dbReference type="InterPro" id="IPR036942">
    <property type="entry name" value="Beta-barrel_TonB_sf"/>
</dbReference>
<evidence type="ECO:0000256" key="7">
    <source>
        <dbReference type="ARBA" id="ARBA00023065"/>
    </source>
</evidence>
<keyword evidence="6" id="KW-0408">Iron</keyword>
<feature type="domain" description="TonB-dependent receptor-like beta-barrel" evidence="14">
    <location>
        <begin position="222"/>
        <end position="666"/>
    </location>
</feature>
<keyword evidence="8 12" id="KW-0798">TonB box</keyword>
<keyword evidence="3 11" id="KW-1134">Transmembrane beta strand</keyword>
<reference evidence="17" key="1">
    <citation type="journal article" date="2019" name="Int. J. Syst. Evol. Microbiol.">
        <title>The Global Catalogue of Microorganisms (GCM) 10K type strain sequencing project: providing services to taxonomists for standard genome sequencing and annotation.</title>
        <authorList>
            <consortium name="The Broad Institute Genomics Platform"/>
            <consortium name="The Broad Institute Genome Sequencing Center for Infectious Disease"/>
            <person name="Wu L."/>
            <person name="Ma J."/>
        </authorList>
    </citation>
    <scope>NUCLEOTIDE SEQUENCE [LARGE SCALE GENOMIC DNA]</scope>
    <source>
        <strain evidence="17">JCM 19134</strain>
    </source>
</reference>
<evidence type="ECO:0000313" key="17">
    <source>
        <dbReference type="Proteomes" id="UP001409585"/>
    </source>
</evidence>
<evidence type="ECO:0000313" key="16">
    <source>
        <dbReference type="EMBL" id="GAA4944975.1"/>
    </source>
</evidence>
<dbReference type="PANTHER" id="PTHR32552">
    <property type="entry name" value="FERRICHROME IRON RECEPTOR-RELATED"/>
    <property type="match status" value="1"/>
</dbReference>
<evidence type="ECO:0000256" key="3">
    <source>
        <dbReference type="ARBA" id="ARBA00022452"/>
    </source>
</evidence>
<feature type="domain" description="TonB-dependent receptor plug" evidence="15">
    <location>
        <begin position="44"/>
        <end position="150"/>
    </location>
</feature>
<protein>
    <submittedName>
        <fullName evidence="16">TonB-dependent receptor</fullName>
    </submittedName>
</protein>
<evidence type="ECO:0000256" key="13">
    <source>
        <dbReference type="SAM" id="SignalP"/>
    </source>
</evidence>
<keyword evidence="2 11" id="KW-0813">Transport</keyword>
<sequence>MQENRARSVCKLAVAVALAGSVGPVCAQTIEELVVTAEKRESSAQTTAISMKVVGDEELANAGVTELASITNIAPTVNVAQNNDNTLITIRGVSSRDYTETGDPAVAVNIDNFYFQDSLGLNAALFDVQRIEVLRGPQGTLYGRNATAGALNITTNKPGQELAGKVAVEFGDYGTRKGEGAVDVPLAQNLSLRLAGMIKQSDGYRDNGAGGHGDEDDSKGFRAHLAWDATDRFSALLTYELVDIGGVGAAPKGVLYEQVNSDGTLQLGDDLEWQLNREGERDIEQESLRVALNYDFDALSIIYSGGVRNQDYLRSNDQDGGTLLDYSWVQDGESTAQNHEVRFISDFDGMVNFQAGAFYFKNDGDKSNAYFRLYGLLPDNAPYDFYTFLYQTENESSAVFGQLSFQLTDDLEYEIGARYTKDKKAQTGMFDQGAGYLTDLDYAYDGSKVTWHTGVNWDVSDDLFLYAKIDRGYKAGGFKNDAEYNPEEITAYEVGSKSQFMDNTLQLNSSLYYYDYTDLQVLQTDPVSGVARTYNAGAATIYGAELEMLFLPTEYDSIDVSLAYVSAEYDEFCTVTAGSCPAESDFSGNKLPQAPEISAILGYSHDFPLASGMITARLQTRFQDESYFTFNNRKTEWQDAYTKTDVLLTYRSDELPISVTGYVRNLENEAILTMSEEAGYMGGYLVQYAAPRMYGLRMDYEF</sequence>
<evidence type="ECO:0000256" key="10">
    <source>
        <dbReference type="ARBA" id="ARBA00023237"/>
    </source>
</evidence>
<keyword evidence="9 11" id="KW-0472">Membrane</keyword>
<comment type="caution">
    <text evidence="16">The sequence shown here is derived from an EMBL/GenBank/DDBJ whole genome shotgun (WGS) entry which is preliminary data.</text>
</comment>
<evidence type="ECO:0000256" key="12">
    <source>
        <dbReference type="RuleBase" id="RU003357"/>
    </source>
</evidence>
<evidence type="ECO:0000256" key="1">
    <source>
        <dbReference type="ARBA" id="ARBA00004571"/>
    </source>
</evidence>
<feature type="chain" id="PRO_5043651953" evidence="13">
    <location>
        <begin position="28"/>
        <end position="702"/>
    </location>
</feature>
<accession>A0AAV3U3R3</accession>
<comment type="subcellular location">
    <subcellularLocation>
        <location evidence="1 11">Cell outer membrane</location>
        <topology evidence="1 11">Multi-pass membrane protein</topology>
    </subcellularLocation>
</comment>
<keyword evidence="16" id="KW-0675">Receptor</keyword>
<dbReference type="GO" id="GO:0006826">
    <property type="term" value="P:iron ion transport"/>
    <property type="evidence" value="ECO:0007669"/>
    <property type="project" value="UniProtKB-KW"/>
</dbReference>